<evidence type="ECO:0000313" key="1">
    <source>
        <dbReference type="EMBL" id="SVE56861.1"/>
    </source>
</evidence>
<gene>
    <name evidence="1" type="ORF">METZ01_LOCUS509715</name>
</gene>
<sequence>EVSWSLSCDGSEVASGGVGDGCFGDCAPPGPCDGAPYPSWAGDGYCDSSNNIADCYDGGDCCPSTCVDGSYSCDSYGGTCDTCIDPSAADSNYQGDCALSCAEQGLNEDCVGTCFSDYYLGYQGDGWCDDGSWGVEFQCCEYNFDDGDCGAAMGCDGVASDCGGAEDVGCGCGEPGIPDGACDCAGNTDAGCGCGEAGPSGCDNACGSTAENDECGVCGGDGIADGACDC</sequence>
<accession>A0A383EJD7</accession>
<dbReference type="AlphaFoldDB" id="A0A383EJD7"/>
<feature type="non-terminal residue" evidence="1">
    <location>
        <position position="230"/>
    </location>
</feature>
<protein>
    <recommendedName>
        <fullName evidence="2">LNR domain-containing protein</fullName>
    </recommendedName>
</protein>
<dbReference type="EMBL" id="UINC01226395">
    <property type="protein sequence ID" value="SVE56861.1"/>
    <property type="molecule type" value="Genomic_DNA"/>
</dbReference>
<proteinExistence type="predicted"/>
<evidence type="ECO:0008006" key="2">
    <source>
        <dbReference type="Google" id="ProtNLM"/>
    </source>
</evidence>
<reference evidence="1" key="1">
    <citation type="submission" date="2018-05" db="EMBL/GenBank/DDBJ databases">
        <authorList>
            <person name="Lanie J.A."/>
            <person name="Ng W.-L."/>
            <person name="Kazmierczak K.M."/>
            <person name="Andrzejewski T.M."/>
            <person name="Davidsen T.M."/>
            <person name="Wayne K.J."/>
            <person name="Tettelin H."/>
            <person name="Glass J.I."/>
            <person name="Rusch D."/>
            <person name="Podicherti R."/>
            <person name="Tsui H.-C.T."/>
            <person name="Winkler M.E."/>
        </authorList>
    </citation>
    <scope>NUCLEOTIDE SEQUENCE</scope>
</reference>
<name>A0A383EJD7_9ZZZZ</name>
<organism evidence="1">
    <name type="scientific">marine metagenome</name>
    <dbReference type="NCBI Taxonomy" id="408172"/>
    <lineage>
        <taxon>unclassified sequences</taxon>
        <taxon>metagenomes</taxon>
        <taxon>ecological metagenomes</taxon>
    </lineage>
</organism>
<feature type="non-terminal residue" evidence="1">
    <location>
        <position position="1"/>
    </location>
</feature>